<feature type="compositionally biased region" description="Polar residues" evidence="1">
    <location>
        <begin position="78"/>
        <end position="95"/>
    </location>
</feature>
<evidence type="ECO:0000313" key="3">
    <source>
        <dbReference type="EMBL" id="TPP47217.1"/>
    </source>
</evidence>
<reference evidence="4" key="1">
    <citation type="submission" date="2019-02" db="EMBL/GenBank/DDBJ databases">
        <title>FDA dAtabase for Regulatory Grade micrObial Sequences (FDA-ARGOS): Supporting development and validation of Infectious Disease Dx tests.</title>
        <authorList>
            <person name="Duncan R."/>
            <person name="Fisher C."/>
            <person name="Tallon L."/>
            <person name="Sadzewicz L."/>
            <person name="Sengamalay N."/>
            <person name="Ott S."/>
            <person name="Godinez A."/>
            <person name="Nagaraj S."/>
            <person name="Vavikolanu K."/>
            <person name="Nadendla S."/>
            <person name="Aluvathingal J."/>
            <person name="Sichtig H."/>
        </authorList>
    </citation>
    <scope>NUCLEOTIDE SEQUENCE [LARGE SCALE GENOMIC DNA]</scope>
    <source>
        <strain evidence="4">FDAARGOS_361</strain>
    </source>
</reference>
<dbReference type="AlphaFoldDB" id="A0A504XQ35"/>
<evidence type="ECO:0000313" key="4">
    <source>
        <dbReference type="Proteomes" id="UP000318447"/>
    </source>
</evidence>
<reference evidence="5" key="2">
    <citation type="submission" date="2019-02" db="EMBL/GenBank/DDBJ databases">
        <title>FDA dAtabase for Regulatory Grade micrObial Sequences (FDA-ARGOS): Supporting development and validation of Infectious Disease Dx tests.</title>
        <authorList>
            <person name="Duncan R."/>
            <person name="Fisher C."/>
            <person name="Tallon L."/>
            <person name="Sadzewicz L."/>
            <person name="Sengamalay N."/>
            <person name="Ott S."/>
            <person name="Godinez A."/>
            <person name="Nagaraj S."/>
            <person name="Vavikolanu K."/>
            <person name="Vyas G."/>
            <person name="Nadendla S."/>
            <person name="Aluvathingal J."/>
            <person name="Sichtig H."/>
        </authorList>
    </citation>
    <scope>NUCLEOTIDE SEQUENCE [LARGE SCALE GENOMIC DNA]</scope>
    <source>
        <strain evidence="5">FDAARGOS_360</strain>
    </source>
</reference>
<dbReference type="Proteomes" id="UP000318821">
    <property type="component" value="Unassembled WGS sequence"/>
</dbReference>
<feature type="region of interest" description="Disordered" evidence="1">
    <location>
        <begin position="76"/>
        <end position="107"/>
    </location>
</feature>
<feature type="region of interest" description="Disordered" evidence="1">
    <location>
        <begin position="1"/>
        <end position="23"/>
    </location>
</feature>
<dbReference type="Proteomes" id="UP000318447">
    <property type="component" value="Unassembled WGS sequence"/>
</dbReference>
<reference evidence="3" key="3">
    <citation type="submission" date="2019-02" db="EMBL/GenBank/DDBJ databases">
        <title>FDA dAtabase for Regulatory Grade micrObial Sequences (FDA-ARGOS): Supporting development and validation of Infectious Disease Dx tests.</title>
        <authorList>
            <person name="Duncan R."/>
            <person name="Fisher C."/>
            <person name="Tallon L.J."/>
            <person name="Sadzewicz L."/>
            <person name="Sengamalay N."/>
            <person name="Ott S."/>
            <person name="Godinez A."/>
            <person name="Nagaraj S."/>
            <person name="Nadendla S."/>
            <person name="Sichtig H."/>
        </authorList>
    </citation>
    <scope>NUCLEOTIDE SEQUENCE</scope>
    <source>
        <strain evidence="3">FDAARGOS_360</strain>
        <strain evidence="2">FDAARGOS_361</strain>
    </source>
</reference>
<accession>A0A504XQ35</accession>
<proteinExistence type="predicted"/>
<comment type="caution">
    <text evidence="3">The sequence shown here is derived from an EMBL/GenBank/DDBJ whole genome shotgun (WGS) entry which is preliminary data.</text>
</comment>
<name>A0A504XQ35_LEIDO</name>
<protein>
    <submittedName>
        <fullName evidence="3">Uncharacterized protein</fullName>
    </submittedName>
</protein>
<evidence type="ECO:0000313" key="5">
    <source>
        <dbReference type="Proteomes" id="UP000318821"/>
    </source>
</evidence>
<sequence>MADQAPPGVNMPKKRDPRLRQMQAPQQQKFFDSADYETVAHLVARTRHLLRCQMATQFPVPDERLVETPLPANRKRSSFLSATTPKVPSGFSTSGMDGGTGRTAMIA</sequence>
<dbReference type="EMBL" id="RHLD01000003">
    <property type="protein sequence ID" value="TPP47217.1"/>
    <property type="molecule type" value="Genomic_DNA"/>
</dbReference>
<dbReference type="EMBL" id="RHLC01000009">
    <property type="protein sequence ID" value="TPP43722.1"/>
    <property type="molecule type" value="Genomic_DNA"/>
</dbReference>
<organism evidence="3 5">
    <name type="scientific">Leishmania donovani</name>
    <dbReference type="NCBI Taxonomy" id="5661"/>
    <lineage>
        <taxon>Eukaryota</taxon>
        <taxon>Discoba</taxon>
        <taxon>Euglenozoa</taxon>
        <taxon>Kinetoplastea</taxon>
        <taxon>Metakinetoplastina</taxon>
        <taxon>Trypanosomatida</taxon>
        <taxon>Trypanosomatidae</taxon>
        <taxon>Leishmaniinae</taxon>
        <taxon>Leishmania</taxon>
    </lineage>
</organism>
<gene>
    <name evidence="3" type="ORF">CGC20_34360</name>
    <name evidence="2" type="ORF">CGC21_20605</name>
</gene>
<evidence type="ECO:0000256" key="1">
    <source>
        <dbReference type="SAM" id="MobiDB-lite"/>
    </source>
</evidence>
<evidence type="ECO:0000313" key="2">
    <source>
        <dbReference type="EMBL" id="TPP43722.1"/>
    </source>
</evidence>